<feature type="compositionally biased region" description="Basic and acidic residues" evidence="5">
    <location>
        <begin position="507"/>
        <end position="532"/>
    </location>
</feature>
<evidence type="ECO:0000256" key="5">
    <source>
        <dbReference type="SAM" id="MobiDB-lite"/>
    </source>
</evidence>
<dbReference type="Pfam" id="PF00443">
    <property type="entry name" value="UCH"/>
    <property type="match status" value="1"/>
</dbReference>
<evidence type="ECO:0000313" key="7">
    <source>
        <dbReference type="EMBL" id="QES95444.1"/>
    </source>
</evidence>
<evidence type="ECO:0000259" key="6">
    <source>
        <dbReference type="PROSITE" id="PS50235"/>
    </source>
</evidence>
<accession>A0A5J6DUW9</accession>
<feature type="compositionally biased region" description="Low complexity" evidence="5">
    <location>
        <begin position="642"/>
        <end position="660"/>
    </location>
</feature>
<keyword evidence="4" id="KW-0645">Protease</keyword>
<keyword evidence="2" id="KW-0863">Zinc-finger</keyword>
<reference evidence="7" key="1">
    <citation type="submission" date="2019-03" db="EMBL/GenBank/DDBJ databases">
        <authorList>
            <person name="Folgueira I."/>
            <person name="Lamas J."/>
            <person name="Leiro J."/>
        </authorList>
    </citation>
    <scope>NUCLEOTIDE SEQUENCE</scope>
    <source>
        <strain evidence="7">I1</strain>
    </source>
</reference>
<dbReference type="GO" id="GO:0016579">
    <property type="term" value="P:protein deubiquitination"/>
    <property type="evidence" value="ECO:0007669"/>
    <property type="project" value="InterPro"/>
</dbReference>
<dbReference type="EMBL" id="MK601893">
    <property type="protein sequence ID" value="QES95444.1"/>
    <property type="molecule type" value="mRNA"/>
</dbReference>
<protein>
    <recommendedName>
        <fullName evidence="4">Ubiquitin carboxyl-terminal hydrolase</fullName>
        <ecNumber evidence="4">3.4.19.12</ecNumber>
    </recommendedName>
</protein>
<dbReference type="AlphaFoldDB" id="A0A5J6DUW9"/>
<keyword evidence="4" id="KW-0833">Ubl conjugation pathway</keyword>
<dbReference type="Gene3D" id="3.90.70.10">
    <property type="entry name" value="Cysteine proteinases"/>
    <property type="match status" value="2"/>
</dbReference>
<dbReference type="EC" id="3.4.19.12" evidence="4"/>
<dbReference type="GO" id="GO:0004843">
    <property type="term" value="F:cysteine-type deubiquitinase activity"/>
    <property type="evidence" value="ECO:0007669"/>
    <property type="project" value="UniProtKB-UniRule"/>
</dbReference>
<dbReference type="GO" id="GO:0008270">
    <property type="term" value="F:zinc ion binding"/>
    <property type="evidence" value="ECO:0007669"/>
    <property type="project" value="UniProtKB-KW"/>
</dbReference>
<dbReference type="PROSITE" id="PS00972">
    <property type="entry name" value="USP_1"/>
    <property type="match status" value="1"/>
</dbReference>
<dbReference type="PANTHER" id="PTHR21646">
    <property type="entry name" value="UBIQUITIN CARBOXYL-TERMINAL HYDROLASE"/>
    <property type="match status" value="1"/>
</dbReference>
<comment type="similarity">
    <text evidence="4">Belongs to the peptidase C19 family.</text>
</comment>
<dbReference type="GO" id="GO:0006508">
    <property type="term" value="P:proteolysis"/>
    <property type="evidence" value="ECO:0007669"/>
    <property type="project" value="UniProtKB-KW"/>
</dbReference>
<evidence type="ECO:0000256" key="4">
    <source>
        <dbReference type="RuleBase" id="RU366025"/>
    </source>
</evidence>
<dbReference type="PROSITE" id="PS01360">
    <property type="entry name" value="ZF_MYND_1"/>
    <property type="match status" value="1"/>
</dbReference>
<evidence type="ECO:0000256" key="2">
    <source>
        <dbReference type="ARBA" id="ARBA00022771"/>
    </source>
</evidence>
<dbReference type="PROSITE" id="PS50235">
    <property type="entry name" value="USP_3"/>
    <property type="match status" value="1"/>
</dbReference>
<dbReference type="PROSITE" id="PS00973">
    <property type="entry name" value="USP_2"/>
    <property type="match status" value="1"/>
</dbReference>
<dbReference type="SUPFAM" id="SSF54001">
    <property type="entry name" value="Cysteine proteinases"/>
    <property type="match status" value="1"/>
</dbReference>
<feature type="region of interest" description="Disordered" evidence="5">
    <location>
        <begin position="642"/>
        <end position="662"/>
    </location>
</feature>
<keyword evidence="4 7" id="KW-0378">Hydrolase</keyword>
<keyword evidence="1" id="KW-0479">Metal-binding</keyword>
<feature type="region of interest" description="Disordered" evidence="5">
    <location>
        <begin position="507"/>
        <end position="544"/>
    </location>
</feature>
<evidence type="ECO:0000256" key="1">
    <source>
        <dbReference type="ARBA" id="ARBA00022723"/>
    </source>
</evidence>
<dbReference type="InterPro" id="IPR018200">
    <property type="entry name" value="USP_CS"/>
</dbReference>
<dbReference type="InterPro" id="IPR001394">
    <property type="entry name" value="Peptidase_C19_UCH"/>
</dbReference>
<keyword evidence="3" id="KW-0862">Zinc</keyword>
<sequence length="875" mass="101410">MVEIKSQSEGKFIFNQSKSLAPVLDKEQKPSGYCEFCLKCKVLNVVCLCGKPYYCSKECKYYDSTFHNKMCDAAYDSEDDEEVDKKIVDLKSQAVRLGLTNIGNTCYMNSALQCIAASADFSNFYASNAYKSHLKTKEAKKIRLTQKFSKLMKNMLTMNEEQEIEPYSFKAQIAKICYMFKGDKQQDSQEFLSITIDSLNNELMMRVEEQKEQEQIAKQDEANGHQVANSLSDDNVQLLLKKMQNGHQQKENEEETDDKLVKIKQYLNISEQYSRAIRDTFLGIYKSVITCPECANQSINYESFTIVSVPIAFKPVFHYLQIFYVSSDFQNSITMHTIQFEEANDTLLSYVQKAAKIIQNQKIKSGAQKQTDLKKSDDLYMLPAIAGQDSISKFFFFNELPTIRMKELEKKLGPNKFLVLYEIEQPLNTLGTEERIIELSLTCTAFLAGGYSQIEQFTAPRILLVNENIAVATLYKFVYDKLAANYVEQLGKVEQLLESGYEQMQKKKELEEQKEGEEEQKNQDSESKKEKNSQQNKTVAKKSSDEIEDLEDFYEIDDKIEEFFSSQPFEVKIISEKRKKKKSSYCVFCTKQNCRYCRLPFQRFQTLSEVLKKKNYQGKFALELNWKEKKDTPEFLRTENFNVNKQNQNQQNDGNSNGNGTVPQVNLKHLNCPTIEDCLKQFQAPEILSSDNMWFCETCDQKQMAYKSLQINQAGKYLIVQIKRFRSNDKGEKVKNAGLILYEEELNLGNIISNVTPINQEFFLKVDQLKQNEKNSENKMDQNCGLHNENSDIQMDYNELQNLQSQQKLATNIIYELYGVVLHEGGINSGHYIAMAKHQNKWFEYNDDLITELQPNQVTNHKDAYILFYKLKEVY</sequence>
<name>A0A5J6DUW9_9CILI</name>
<evidence type="ECO:0000256" key="3">
    <source>
        <dbReference type="ARBA" id="ARBA00022833"/>
    </source>
</evidence>
<organism evidence="7">
    <name type="scientific">Philasterides dicentrarchi</name>
    <dbReference type="NCBI Taxonomy" id="282688"/>
    <lineage>
        <taxon>Eukaryota</taxon>
        <taxon>Sar</taxon>
        <taxon>Alveolata</taxon>
        <taxon>Ciliophora</taxon>
        <taxon>Intramacronucleata</taxon>
        <taxon>Oligohymenophorea</taxon>
        <taxon>Scuticociliatia</taxon>
        <taxon>Philasterida</taxon>
        <taxon>Philasteridae</taxon>
        <taxon>Philasterides</taxon>
    </lineage>
</organism>
<feature type="domain" description="USP" evidence="6">
    <location>
        <begin position="97"/>
        <end position="872"/>
    </location>
</feature>
<keyword evidence="4" id="KW-0788">Thiol protease</keyword>
<dbReference type="InterPro" id="IPR050185">
    <property type="entry name" value="Ub_carboxyl-term_hydrolase"/>
</dbReference>
<comment type="catalytic activity">
    <reaction evidence="4">
        <text>Thiol-dependent hydrolysis of ester, thioester, amide, peptide and isopeptide bonds formed by the C-terminal Gly of ubiquitin (a 76-residue protein attached to proteins as an intracellular targeting signal).</text>
        <dbReference type="EC" id="3.4.19.12"/>
    </reaction>
</comment>
<dbReference type="InterPro" id="IPR028889">
    <property type="entry name" value="USP"/>
</dbReference>
<dbReference type="InterPro" id="IPR038765">
    <property type="entry name" value="Papain-like_cys_pep_sf"/>
</dbReference>
<dbReference type="InterPro" id="IPR002893">
    <property type="entry name" value="Znf_MYND"/>
</dbReference>
<proteinExistence type="evidence at transcript level"/>